<evidence type="ECO:0000313" key="4">
    <source>
        <dbReference type="Proteomes" id="UP000000702"/>
    </source>
</evidence>
<dbReference type="AlphaFoldDB" id="F9W8W5"/>
<gene>
    <name evidence="3" type="ORF">TCIL3000_0_43890</name>
</gene>
<sequence length="210" mass="23912">MGVLHVSEGEQPHLWSEAQAKVVPDPWDSWEGDEVPGVSGKLAMAVLSSQKGWPYMLFDADEVQKRRVDSLTEYNAVCDAYIRRENLRAWHIVQENINRWSSGVEDVHPFIVIGTPGFGKSSAMGSLLLYQLLHYTLEDLKVVAYFVRGEAYIFHRNERRVVHYDKKDDAVVKIKCRARRGIEGHIIYDISKECIGVSDLIGRWGIVLIS</sequence>
<organism evidence="3 4">
    <name type="scientific">Trypanosoma congolense (strain IL3000)</name>
    <dbReference type="NCBI Taxonomy" id="1068625"/>
    <lineage>
        <taxon>Eukaryota</taxon>
        <taxon>Discoba</taxon>
        <taxon>Euglenozoa</taxon>
        <taxon>Kinetoplastea</taxon>
        <taxon>Metakinetoplastina</taxon>
        <taxon>Trypanosomatida</taxon>
        <taxon>Trypanosomatidae</taxon>
        <taxon>Trypanosoma</taxon>
        <taxon>Nannomonas</taxon>
    </lineage>
</organism>
<dbReference type="OMA" id="DISKECI"/>
<dbReference type="Pfam" id="PF20445">
    <property type="entry name" value="RHS_N"/>
    <property type="match status" value="1"/>
</dbReference>
<evidence type="ECO:0000313" key="3">
    <source>
        <dbReference type="EMBL" id="CCD13651.1"/>
    </source>
</evidence>
<dbReference type="InterPro" id="IPR046835">
    <property type="entry name" value="RHS_N"/>
</dbReference>
<dbReference type="EMBL" id="CAEQ01001230">
    <property type="protein sequence ID" value="CCD13651.1"/>
    <property type="molecule type" value="Genomic_DNA"/>
</dbReference>
<feature type="domain" description="Retrotransposon hot spot protein,C-terminal" evidence="1">
    <location>
        <begin position="111"/>
        <end position="194"/>
    </location>
</feature>
<dbReference type="VEuPathDB" id="TriTrypDB:TcIL3000_0_43890"/>
<accession>F9W8W5</accession>
<reference evidence="4" key="1">
    <citation type="submission" date="2011-07" db="EMBL/GenBank/DDBJ databases">
        <title>Divergent evolution of antigenic variation in African trypanosomes.</title>
        <authorList>
            <person name="Jackson A.P."/>
            <person name="Berry A."/>
            <person name="Allison H.C."/>
            <person name="Burton P."/>
            <person name="Anderson J."/>
            <person name="Aslett M."/>
            <person name="Brown R."/>
            <person name="Corton N."/>
            <person name="Harris D."/>
            <person name="Hauser H."/>
            <person name="Gamble J."/>
            <person name="Gilderthorp R."/>
            <person name="McQuillan J."/>
            <person name="Quail M.A."/>
            <person name="Sanders M."/>
            <person name="Van Tonder A."/>
            <person name="Ginger M.L."/>
            <person name="Donelson J.E."/>
            <person name="Field M.C."/>
            <person name="Barry J.D."/>
            <person name="Berriman M."/>
            <person name="Hertz-Fowler C."/>
        </authorList>
    </citation>
    <scope>NUCLEOTIDE SEQUENCE [LARGE SCALE GENOMIC DNA]</scope>
    <source>
        <strain evidence="4">IL3000</strain>
    </source>
</reference>
<dbReference type="InterPro" id="IPR046836">
    <property type="entry name" value="RHS_C"/>
</dbReference>
<keyword evidence="4" id="KW-1185">Reference proteome</keyword>
<proteinExistence type="predicted"/>
<comment type="caution">
    <text evidence="3">The sequence shown here is derived from an EMBL/GenBank/DDBJ whole genome shotgun (WGS) entry which is preliminary data.</text>
</comment>
<dbReference type="Pfam" id="PF07999">
    <property type="entry name" value="RHSP"/>
    <property type="match status" value="1"/>
</dbReference>
<feature type="domain" description="Retrotransposon hot spot protein N-terminal" evidence="2">
    <location>
        <begin position="4"/>
        <end position="103"/>
    </location>
</feature>
<protein>
    <submittedName>
        <fullName evidence="3">WGS project CAEQ00000000 data, annotated contig 1790</fullName>
    </submittedName>
</protein>
<dbReference type="InterPro" id="IPR006518">
    <property type="entry name" value="Trypano_RHS"/>
</dbReference>
<evidence type="ECO:0000259" key="2">
    <source>
        <dbReference type="Pfam" id="PF20445"/>
    </source>
</evidence>
<reference evidence="3 4" key="2">
    <citation type="journal article" date="2012" name="Proc. Natl. Acad. Sci. U.S.A.">
        <title>Antigenic diversity is generated by distinct evolutionary mechanisms in African trypanosome species.</title>
        <authorList>
            <person name="Jackson A.P."/>
            <person name="Berry A."/>
            <person name="Aslett M."/>
            <person name="Allison H.C."/>
            <person name="Burton P."/>
            <person name="Vavrova-Anderson J."/>
            <person name="Brown R."/>
            <person name="Browne H."/>
            <person name="Corton N."/>
            <person name="Hauser H."/>
            <person name="Gamble J."/>
            <person name="Gilderthorp R."/>
            <person name="Marcello L."/>
            <person name="McQuillan J."/>
            <person name="Otto T.D."/>
            <person name="Quail M.A."/>
            <person name="Sanders M.J."/>
            <person name="van Tonder A."/>
            <person name="Ginger M.L."/>
            <person name="Field M.C."/>
            <person name="Barry J.D."/>
            <person name="Hertz-Fowler C."/>
            <person name="Berriman M."/>
        </authorList>
    </citation>
    <scope>NUCLEOTIDE SEQUENCE [LARGE SCALE GENOMIC DNA]</scope>
    <source>
        <strain evidence="3 4">IL3000</strain>
    </source>
</reference>
<name>F9W8W5_TRYCI</name>
<dbReference type="Proteomes" id="UP000000702">
    <property type="component" value="Unassembled WGS sequence"/>
</dbReference>
<evidence type="ECO:0000259" key="1">
    <source>
        <dbReference type="Pfam" id="PF07999"/>
    </source>
</evidence>
<dbReference type="NCBIfam" id="TIGR01631">
    <property type="entry name" value="Trypano_RHS"/>
    <property type="match status" value="1"/>
</dbReference>